<comment type="caution">
    <text evidence="12">The sequence shown here is derived from an EMBL/GenBank/DDBJ whole genome shotgun (WGS) entry which is preliminary data.</text>
</comment>
<dbReference type="PANTHER" id="PTHR21382">
    <property type="entry name" value="NADH-UBIQUINONE OXIDOREDUCTASE SUBUNIT"/>
    <property type="match status" value="1"/>
</dbReference>
<dbReference type="Proteomes" id="UP001374579">
    <property type="component" value="Unassembled WGS sequence"/>
</dbReference>
<dbReference type="AlphaFoldDB" id="A0AAN9B8X2"/>
<dbReference type="GO" id="GO:0005743">
    <property type="term" value="C:mitochondrial inner membrane"/>
    <property type="evidence" value="ECO:0007669"/>
    <property type="project" value="UniProtKB-SubCell"/>
</dbReference>
<keyword evidence="5" id="KW-0999">Mitochondrion inner membrane</keyword>
<protein>
    <recommendedName>
        <fullName evidence="3">NADH dehydrogenase [ubiquinone] 1 alpha subcomplex subunit 11</fullName>
    </recommendedName>
    <alternativeName>
        <fullName evidence="9">Complex I-B14.7</fullName>
    </alternativeName>
    <alternativeName>
        <fullName evidence="10">NADH-ubiquinone oxidoreductase subunit B14.7</fullName>
    </alternativeName>
</protein>
<organism evidence="12 13">
    <name type="scientific">Littorina saxatilis</name>
    <dbReference type="NCBI Taxonomy" id="31220"/>
    <lineage>
        <taxon>Eukaryota</taxon>
        <taxon>Metazoa</taxon>
        <taxon>Spiralia</taxon>
        <taxon>Lophotrochozoa</taxon>
        <taxon>Mollusca</taxon>
        <taxon>Gastropoda</taxon>
        <taxon>Caenogastropoda</taxon>
        <taxon>Littorinimorpha</taxon>
        <taxon>Littorinoidea</taxon>
        <taxon>Littorinidae</taxon>
        <taxon>Littorina</taxon>
    </lineage>
</organism>
<accession>A0AAN9B8X2</accession>
<evidence type="ECO:0000256" key="6">
    <source>
        <dbReference type="ARBA" id="ARBA00022989"/>
    </source>
</evidence>
<evidence type="ECO:0000256" key="8">
    <source>
        <dbReference type="ARBA" id="ARBA00023136"/>
    </source>
</evidence>
<feature type="transmembrane region" description="Helical" evidence="11">
    <location>
        <begin position="104"/>
        <end position="121"/>
    </location>
</feature>
<evidence type="ECO:0000256" key="10">
    <source>
        <dbReference type="ARBA" id="ARBA00031497"/>
    </source>
</evidence>
<evidence type="ECO:0000256" key="2">
    <source>
        <dbReference type="ARBA" id="ARBA00008699"/>
    </source>
</evidence>
<feature type="transmembrane region" description="Helical" evidence="11">
    <location>
        <begin position="76"/>
        <end position="97"/>
    </location>
</feature>
<dbReference type="GO" id="GO:0045271">
    <property type="term" value="C:respiratory chain complex I"/>
    <property type="evidence" value="ECO:0007669"/>
    <property type="project" value="InterPro"/>
</dbReference>
<dbReference type="Pfam" id="PF02466">
    <property type="entry name" value="Tim17"/>
    <property type="match status" value="1"/>
</dbReference>
<evidence type="ECO:0000256" key="11">
    <source>
        <dbReference type="SAM" id="Phobius"/>
    </source>
</evidence>
<proteinExistence type="inferred from homology"/>
<keyword evidence="13" id="KW-1185">Reference proteome</keyword>
<evidence type="ECO:0000256" key="9">
    <source>
        <dbReference type="ARBA" id="ARBA00030608"/>
    </source>
</evidence>
<dbReference type="PANTHER" id="PTHR21382:SF1">
    <property type="entry name" value="NADH DEHYDROGENASE [UBIQUINONE] 1 ALPHA SUBCOMPLEX SUBUNIT 11"/>
    <property type="match status" value="1"/>
</dbReference>
<dbReference type="GO" id="GO:0006120">
    <property type="term" value="P:mitochondrial electron transport, NADH to ubiquinone"/>
    <property type="evidence" value="ECO:0007669"/>
    <property type="project" value="InterPro"/>
</dbReference>
<reference evidence="12 13" key="1">
    <citation type="submission" date="2024-02" db="EMBL/GenBank/DDBJ databases">
        <title>Chromosome-scale genome assembly of the rough periwinkle Littorina saxatilis.</title>
        <authorList>
            <person name="De Jode A."/>
            <person name="Faria R."/>
            <person name="Formenti G."/>
            <person name="Sims Y."/>
            <person name="Smith T.P."/>
            <person name="Tracey A."/>
            <person name="Wood J.M.D."/>
            <person name="Zagrodzka Z.B."/>
            <person name="Johannesson K."/>
            <person name="Butlin R.K."/>
            <person name="Leder E.H."/>
        </authorList>
    </citation>
    <scope>NUCLEOTIDE SEQUENCE [LARGE SCALE GENOMIC DNA]</scope>
    <source>
        <strain evidence="12">Snail1</strain>
        <tissue evidence="12">Muscle</tissue>
    </source>
</reference>
<dbReference type="EMBL" id="JBAMIC010000011">
    <property type="protein sequence ID" value="KAK7100799.1"/>
    <property type="molecule type" value="Genomic_DNA"/>
</dbReference>
<evidence type="ECO:0000256" key="7">
    <source>
        <dbReference type="ARBA" id="ARBA00023128"/>
    </source>
</evidence>
<keyword evidence="8 11" id="KW-0472">Membrane</keyword>
<evidence type="ECO:0000256" key="5">
    <source>
        <dbReference type="ARBA" id="ARBA00022792"/>
    </source>
</evidence>
<comment type="subcellular location">
    <subcellularLocation>
        <location evidence="1">Mitochondrion inner membrane</location>
        <topology evidence="1">Multi-pass membrane protein</topology>
        <orientation evidence="1">Matrix side</orientation>
    </subcellularLocation>
</comment>
<name>A0AAN9B8X2_9CAEN</name>
<dbReference type="InterPro" id="IPR039205">
    <property type="entry name" value="NDUFA11"/>
</dbReference>
<gene>
    <name evidence="12" type="ORF">V1264_023678</name>
</gene>
<feature type="transmembrane region" description="Helical" evidence="11">
    <location>
        <begin position="127"/>
        <end position="144"/>
    </location>
</feature>
<comment type="similarity">
    <text evidence="2">Belongs to the complex I NDUFA11 subunit family.</text>
</comment>
<evidence type="ECO:0000256" key="4">
    <source>
        <dbReference type="ARBA" id="ARBA00022692"/>
    </source>
</evidence>
<evidence type="ECO:0000256" key="1">
    <source>
        <dbReference type="ARBA" id="ARBA00004292"/>
    </source>
</evidence>
<feature type="transmembrane region" description="Helical" evidence="11">
    <location>
        <begin position="36"/>
        <end position="56"/>
    </location>
</feature>
<keyword evidence="4 11" id="KW-0812">Transmembrane</keyword>
<keyword evidence="6 11" id="KW-1133">Transmembrane helix</keyword>
<evidence type="ECO:0000313" key="13">
    <source>
        <dbReference type="Proteomes" id="UP001374579"/>
    </source>
</evidence>
<evidence type="ECO:0000256" key="3">
    <source>
        <dbReference type="ARBA" id="ARBA00018191"/>
    </source>
</evidence>
<sequence length="183" mass="20000">MSEEHRQKYFPPRPSKFSLYPFYSVKDGDECLKKTLTMSAYTGALGTSFAVLAGLTSTTPDNPALGSNLLIRLTKYSLPMFAAGGMFAATTCAVANIRGKDDPLNHFVAGLTTGSVFGTAFKSQKLGWGLGVTFGLLAFVIKALKSEGLVNIDMNTLRREKAFTEYQRSYFTTRPDPEGDRNL</sequence>
<keyword evidence="7" id="KW-0496">Mitochondrion</keyword>
<evidence type="ECO:0000313" key="12">
    <source>
        <dbReference type="EMBL" id="KAK7100799.1"/>
    </source>
</evidence>